<dbReference type="GO" id="GO:0046513">
    <property type="term" value="P:ceramide biosynthetic process"/>
    <property type="evidence" value="ECO:0007669"/>
    <property type="project" value="TreeGrafter"/>
</dbReference>
<evidence type="ECO:0000313" key="2">
    <source>
        <dbReference type="EMBL" id="KAG2491192.1"/>
    </source>
</evidence>
<dbReference type="PANTHER" id="PTHR12393">
    <property type="entry name" value="SPHINGOMYELIN PHOSPHODIESTERASE RELATED"/>
    <property type="match status" value="1"/>
</dbReference>
<dbReference type="GO" id="GO:0005783">
    <property type="term" value="C:endoplasmic reticulum"/>
    <property type="evidence" value="ECO:0007669"/>
    <property type="project" value="TreeGrafter"/>
</dbReference>
<proteinExistence type="predicted"/>
<protein>
    <submittedName>
        <fullName evidence="2">Uncharacterized protein</fullName>
    </submittedName>
</protein>
<dbReference type="PANTHER" id="PTHR12393:SF6">
    <property type="entry name" value="SPHINGOMYELIN PHOSPHODIESTERASE 2"/>
    <property type="match status" value="1"/>
</dbReference>
<dbReference type="EMBL" id="JAEHOE010000055">
    <property type="protein sequence ID" value="KAG2491192.1"/>
    <property type="molecule type" value="Genomic_DNA"/>
</dbReference>
<dbReference type="Gene3D" id="1.25.40.20">
    <property type="entry name" value="Ankyrin repeat-containing domain"/>
    <property type="match status" value="1"/>
</dbReference>
<accession>A0A835XU32</accession>
<dbReference type="GO" id="GO:0004620">
    <property type="term" value="F:phospholipase activity"/>
    <property type="evidence" value="ECO:0007669"/>
    <property type="project" value="TreeGrafter"/>
</dbReference>
<dbReference type="OrthoDB" id="543798at2759"/>
<keyword evidence="3" id="KW-1185">Reference proteome</keyword>
<dbReference type="Proteomes" id="UP000612055">
    <property type="component" value="Unassembled WGS sequence"/>
</dbReference>
<organism evidence="2 3">
    <name type="scientific">Edaphochlamys debaryana</name>
    <dbReference type="NCBI Taxonomy" id="47281"/>
    <lineage>
        <taxon>Eukaryota</taxon>
        <taxon>Viridiplantae</taxon>
        <taxon>Chlorophyta</taxon>
        <taxon>core chlorophytes</taxon>
        <taxon>Chlorophyceae</taxon>
        <taxon>CS clade</taxon>
        <taxon>Chlamydomonadales</taxon>
        <taxon>Chlamydomonadales incertae sedis</taxon>
        <taxon>Edaphochlamys</taxon>
    </lineage>
</organism>
<dbReference type="AlphaFoldDB" id="A0A835XU32"/>
<reference evidence="2" key="1">
    <citation type="journal article" date="2020" name="bioRxiv">
        <title>Comparative genomics of Chlamydomonas.</title>
        <authorList>
            <person name="Craig R.J."/>
            <person name="Hasan A.R."/>
            <person name="Ness R.W."/>
            <person name="Keightley P.D."/>
        </authorList>
    </citation>
    <scope>NUCLEOTIDE SEQUENCE</scope>
    <source>
        <strain evidence="2">CCAP 11/70</strain>
    </source>
</reference>
<name>A0A835XU32_9CHLO</name>
<sequence>MTTDASLVWLPGVIGGIAAHLSGNEAACLRVVSKATAAALGDRATLILSKPMPQWAFRERWSAPGACRDMTRAQRQQFVCLVAASNDVANLEVALAATGLSPMSWLLDAAASGGAMETLLWLLGPGGLRRYVQWAEVLRAAASTNQRRIVDYVLARTEAELPPADADKVSKVAERTTYIRAASLVAARAGHTALFERLMKVAWEADMDMEVESGLAHPRDIMELYASALEGCGLATVKRLVGEYGEVRALRSCLKEDEDAPIPKTLVAAALRSRLPDWRVRAEWVLAQREPLQGDAAEDCYLAVPLANVDGPTPGLGPAAVERFEWLKSKGCLPDRGGAGYRSVLGSAVAEGDLEAVRWLLAEGCVMAHENSRSAQHAAAEKGYLAVLQALKQAGRKIDPGAVLGGAFTGGRPDILKWASKIFETFEIFGEDLYDDAVQAVRDTIEEGSVETVRWLVEDAAGPGADIIEEDWVLAVRSGSEAMVELLAELGCPQSDDGEPYRYALHWREWRMLPALRRAGLSFGPPEQGHMVTAIEAGAPLVMVQWLEGSGCPGIDWAEVLAAAERVAERGGASSGEEEEEEEEEEYEKEEGSEGVEGGEEGRDEKDDGETEESDKNGDECGSSGKGSEGGGLEDEGRPRSYRPAALAAEVLAWVRRKCARRQGPAGGRR</sequence>
<comment type="caution">
    <text evidence="2">The sequence shown here is derived from an EMBL/GenBank/DDBJ whole genome shotgun (WGS) entry which is preliminary data.</text>
</comment>
<evidence type="ECO:0000313" key="3">
    <source>
        <dbReference type="Proteomes" id="UP000612055"/>
    </source>
</evidence>
<gene>
    <name evidence="2" type="ORF">HYH03_010402</name>
</gene>
<dbReference type="InterPro" id="IPR036770">
    <property type="entry name" value="Ankyrin_rpt-contain_sf"/>
</dbReference>
<dbReference type="GO" id="GO:0016020">
    <property type="term" value="C:membrane"/>
    <property type="evidence" value="ECO:0007669"/>
    <property type="project" value="TreeGrafter"/>
</dbReference>
<feature type="region of interest" description="Disordered" evidence="1">
    <location>
        <begin position="568"/>
        <end position="641"/>
    </location>
</feature>
<dbReference type="GO" id="GO:0071944">
    <property type="term" value="C:cell periphery"/>
    <property type="evidence" value="ECO:0007669"/>
    <property type="project" value="TreeGrafter"/>
</dbReference>
<dbReference type="SUPFAM" id="SSF48403">
    <property type="entry name" value="Ankyrin repeat"/>
    <property type="match status" value="1"/>
</dbReference>
<evidence type="ECO:0000256" key="1">
    <source>
        <dbReference type="SAM" id="MobiDB-lite"/>
    </source>
</evidence>
<dbReference type="GO" id="GO:0030149">
    <property type="term" value="P:sphingolipid catabolic process"/>
    <property type="evidence" value="ECO:0007669"/>
    <property type="project" value="TreeGrafter"/>
</dbReference>
<feature type="compositionally biased region" description="Acidic residues" evidence="1">
    <location>
        <begin position="576"/>
        <end position="599"/>
    </location>
</feature>